<dbReference type="Pfam" id="PF12937">
    <property type="entry name" value="F-box-like"/>
    <property type="match status" value="1"/>
</dbReference>
<dbReference type="STRING" id="196109.A0A136IPL4"/>
<organism evidence="3 4">
    <name type="scientific">Microdochium bolleyi</name>
    <dbReference type="NCBI Taxonomy" id="196109"/>
    <lineage>
        <taxon>Eukaryota</taxon>
        <taxon>Fungi</taxon>
        <taxon>Dikarya</taxon>
        <taxon>Ascomycota</taxon>
        <taxon>Pezizomycotina</taxon>
        <taxon>Sordariomycetes</taxon>
        <taxon>Xylariomycetidae</taxon>
        <taxon>Xylariales</taxon>
        <taxon>Microdochiaceae</taxon>
        <taxon>Microdochium</taxon>
    </lineage>
</organism>
<keyword evidence="4" id="KW-1185">Reference proteome</keyword>
<dbReference type="Proteomes" id="UP000070501">
    <property type="component" value="Unassembled WGS sequence"/>
</dbReference>
<dbReference type="InterPro" id="IPR001810">
    <property type="entry name" value="F-box_dom"/>
</dbReference>
<dbReference type="PROSITE" id="PS50181">
    <property type="entry name" value="FBOX"/>
    <property type="match status" value="1"/>
</dbReference>
<dbReference type="AlphaFoldDB" id="A0A136IPL4"/>
<protein>
    <recommendedName>
        <fullName evidence="2">F-box domain-containing protein</fullName>
    </recommendedName>
</protein>
<evidence type="ECO:0000313" key="4">
    <source>
        <dbReference type="Proteomes" id="UP000070501"/>
    </source>
</evidence>
<dbReference type="SUPFAM" id="SSF81383">
    <property type="entry name" value="F-box domain"/>
    <property type="match status" value="1"/>
</dbReference>
<evidence type="ECO:0000256" key="1">
    <source>
        <dbReference type="SAM" id="MobiDB-lite"/>
    </source>
</evidence>
<gene>
    <name evidence="3" type="ORF">Micbo1qcDRAFT_179496</name>
</gene>
<dbReference type="CDD" id="cd09917">
    <property type="entry name" value="F-box_SF"/>
    <property type="match status" value="1"/>
</dbReference>
<proteinExistence type="predicted"/>
<sequence length="390" mass="42610">MQSVPGYNAATRLGINFGDQEEVFDPVIILEVHPGGDVRAERALFLASASFGNYYLLIVCLAPELIRPWSTLAACANRPAAMKCSPNSLVPTELLESIFLYLDMRTLLASAQRVSKPWHSVINTSGPIQRVLFLAASVPGKSAGAAVPKRNNRGRGKAPAQVGGCPRLNPHATAFLRGWPAHVEHTPWQMPRYILDLGAIHDAAADISKRNDIASWRRMLVQQDPPVRRVGMYCCEPDIKARTITLTTKLYDVTASPGGGCAAAGGLTIGAISDMCTRLHGSEQYEGYQVSLRPRWAFKCFTACFHSWGSEGDGCYEFDIEDEVALSLGVVDEFETLKHELVEAADLVLEVAYFGDESCSDAVYEKPPRYKKRFPAAGEVEPAFDSEAEA</sequence>
<dbReference type="OrthoDB" id="3800738at2759"/>
<name>A0A136IPL4_9PEZI</name>
<dbReference type="InterPro" id="IPR036047">
    <property type="entry name" value="F-box-like_dom_sf"/>
</dbReference>
<accession>A0A136IPL4</accession>
<dbReference type="InParanoid" id="A0A136IPL4"/>
<feature type="domain" description="F-box" evidence="2">
    <location>
        <begin position="84"/>
        <end position="131"/>
    </location>
</feature>
<evidence type="ECO:0000259" key="2">
    <source>
        <dbReference type="PROSITE" id="PS50181"/>
    </source>
</evidence>
<evidence type="ECO:0000313" key="3">
    <source>
        <dbReference type="EMBL" id="KXJ86866.1"/>
    </source>
</evidence>
<feature type="region of interest" description="Disordered" evidence="1">
    <location>
        <begin position="144"/>
        <end position="163"/>
    </location>
</feature>
<dbReference type="Gene3D" id="1.20.1280.50">
    <property type="match status" value="1"/>
</dbReference>
<dbReference type="EMBL" id="KQ964265">
    <property type="protein sequence ID" value="KXJ86866.1"/>
    <property type="molecule type" value="Genomic_DNA"/>
</dbReference>
<reference evidence="4" key="1">
    <citation type="submission" date="2016-02" db="EMBL/GenBank/DDBJ databases">
        <title>Draft genome sequence of Microdochium bolleyi, a fungal endophyte of beachgrass.</title>
        <authorList>
            <consortium name="DOE Joint Genome Institute"/>
            <person name="David A.S."/>
            <person name="May G."/>
            <person name="Haridas S."/>
            <person name="Lim J."/>
            <person name="Wang M."/>
            <person name="Labutti K."/>
            <person name="Lipzen A."/>
            <person name="Barry K."/>
            <person name="Grigoriev I.V."/>
        </authorList>
    </citation>
    <scope>NUCLEOTIDE SEQUENCE [LARGE SCALE GENOMIC DNA]</scope>
    <source>
        <strain evidence="4">J235TASD1</strain>
    </source>
</reference>